<dbReference type="EMBL" id="KR029602">
    <property type="protein sequence ID" value="AKH48246.1"/>
    <property type="molecule type" value="Genomic_DNA"/>
</dbReference>
<name>A0A0F7LAP8_9VIRU</name>
<evidence type="ECO:0000313" key="1">
    <source>
        <dbReference type="EMBL" id="AKH48246.1"/>
    </source>
</evidence>
<sequence>MSPMICKGVCVNPEYEPKKTVRGPLKEKYRRCSKCCVFLKYEGIYCPCCGVRLKHSPRNNCARKRYYKTKYSVL</sequence>
<protein>
    <submittedName>
        <fullName evidence="1">Zinc finger C2H2 domain-containing protein</fullName>
    </submittedName>
</protein>
<organism evidence="1">
    <name type="scientific">uncultured marine virus</name>
    <dbReference type="NCBI Taxonomy" id="186617"/>
    <lineage>
        <taxon>Viruses</taxon>
        <taxon>environmental samples</taxon>
    </lineage>
</organism>
<proteinExistence type="predicted"/>
<reference evidence="1" key="2">
    <citation type="submission" date="2015-03" db="EMBL/GenBank/DDBJ databases">
        <authorList>
            <person name="Chow C.-E.T."/>
            <person name="Winget D.M."/>
            <person name="White R.A.III."/>
            <person name="Hallam S.J."/>
            <person name="Suttle C.A."/>
        </authorList>
    </citation>
    <scope>NUCLEOTIDE SEQUENCE</scope>
    <source>
        <strain evidence="1">Oxic1_7</strain>
    </source>
</reference>
<accession>A0A0F7LAP8</accession>
<reference evidence="1" key="1">
    <citation type="journal article" date="2015" name="Front. Microbiol.">
        <title>Combining genomic sequencing methods to explore viral diversity and reveal potential virus-host interactions.</title>
        <authorList>
            <person name="Chow C.E."/>
            <person name="Winget D.M."/>
            <person name="White R.A.III."/>
            <person name="Hallam S.J."/>
            <person name="Suttle C.A."/>
        </authorList>
    </citation>
    <scope>NUCLEOTIDE SEQUENCE</scope>
    <source>
        <strain evidence="1">Oxic1_7</strain>
    </source>
</reference>